<sequence length="179" mass="20675">PTRGLLMNIIDRCALIIYSKNFLKCLVLGYWLYKIITSIFCMQEMSRQEASSAVTIPAIVIVSCYSGLLLDAYVLLIPLLVASVYEVVVASIKMAMVTLYTYNHRSIFDPARSNIAVLQAIFKGYDASMRKDPMTSFTWEAFIIFFAFLLFLVTVFNMSEIARKEQMRRREEYEQLRNE</sequence>
<feature type="transmembrane region" description="Helical" evidence="1">
    <location>
        <begin position="53"/>
        <end position="76"/>
    </location>
</feature>
<dbReference type="AlphaFoldDB" id="A0AAV5WQJ1"/>
<dbReference type="Proteomes" id="UP001432322">
    <property type="component" value="Unassembled WGS sequence"/>
</dbReference>
<dbReference type="EMBL" id="BTSY01000006">
    <property type="protein sequence ID" value="GMT34399.1"/>
    <property type="molecule type" value="Genomic_DNA"/>
</dbReference>
<protein>
    <recommendedName>
        <fullName evidence="4">G protein-coupled receptor</fullName>
    </recommendedName>
</protein>
<comment type="caution">
    <text evidence="2">The sequence shown here is derived from an EMBL/GenBank/DDBJ whole genome shotgun (WGS) entry which is preliminary data.</text>
</comment>
<feature type="transmembrane region" description="Helical" evidence="1">
    <location>
        <begin position="137"/>
        <end position="159"/>
    </location>
</feature>
<keyword evidence="1" id="KW-1133">Transmembrane helix</keyword>
<name>A0AAV5WQJ1_9BILA</name>
<accession>A0AAV5WQJ1</accession>
<evidence type="ECO:0008006" key="4">
    <source>
        <dbReference type="Google" id="ProtNLM"/>
    </source>
</evidence>
<feature type="non-terminal residue" evidence="2">
    <location>
        <position position="179"/>
    </location>
</feature>
<keyword evidence="1" id="KW-0472">Membrane</keyword>
<gene>
    <name evidence="2" type="ORF">PFISCL1PPCAC_25696</name>
</gene>
<feature type="non-terminal residue" evidence="2">
    <location>
        <position position="1"/>
    </location>
</feature>
<keyword evidence="1" id="KW-0812">Transmembrane</keyword>
<reference evidence="2" key="1">
    <citation type="submission" date="2023-10" db="EMBL/GenBank/DDBJ databases">
        <title>Genome assembly of Pristionchus species.</title>
        <authorList>
            <person name="Yoshida K."/>
            <person name="Sommer R.J."/>
        </authorList>
    </citation>
    <scope>NUCLEOTIDE SEQUENCE</scope>
    <source>
        <strain evidence="2">RS5133</strain>
    </source>
</reference>
<feature type="transmembrane region" description="Helical" evidence="1">
    <location>
        <begin position="83"/>
        <end position="102"/>
    </location>
</feature>
<evidence type="ECO:0000313" key="2">
    <source>
        <dbReference type="EMBL" id="GMT34399.1"/>
    </source>
</evidence>
<proteinExistence type="predicted"/>
<evidence type="ECO:0000313" key="3">
    <source>
        <dbReference type="Proteomes" id="UP001432322"/>
    </source>
</evidence>
<evidence type="ECO:0000256" key="1">
    <source>
        <dbReference type="SAM" id="Phobius"/>
    </source>
</evidence>
<feature type="transmembrane region" description="Helical" evidence="1">
    <location>
        <begin position="12"/>
        <end position="33"/>
    </location>
</feature>
<organism evidence="2 3">
    <name type="scientific">Pristionchus fissidentatus</name>
    <dbReference type="NCBI Taxonomy" id="1538716"/>
    <lineage>
        <taxon>Eukaryota</taxon>
        <taxon>Metazoa</taxon>
        <taxon>Ecdysozoa</taxon>
        <taxon>Nematoda</taxon>
        <taxon>Chromadorea</taxon>
        <taxon>Rhabditida</taxon>
        <taxon>Rhabditina</taxon>
        <taxon>Diplogasteromorpha</taxon>
        <taxon>Diplogasteroidea</taxon>
        <taxon>Neodiplogasteridae</taxon>
        <taxon>Pristionchus</taxon>
    </lineage>
</organism>
<keyword evidence="3" id="KW-1185">Reference proteome</keyword>